<comment type="caution">
    <text evidence="1">The sequence shown here is derived from an EMBL/GenBank/DDBJ whole genome shotgun (WGS) entry which is preliminary data.</text>
</comment>
<evidence type="ECO:0000313" key="2">
    <source>
        <dbReference type="Proteomes" id="UP000240811"/>
    </source>
</evidence>
<accession>A0A2T4VWS3</accession>
<dbReference type="AlphaFoldDB" id="A0A2T4VWS3"/>
<name>A0A2T4VWS3_9HYPH</name>
<organism evidence="1 2">
    <name type="scientific">Candidatus Liberibacter europaeus</name>
    <dbReference type="NCBI Taxonomy" id="744859"/>
    <lineage>
        <taxon>Bacteria</taxon>
        <taxon>Pseudomonadati</taxon>
        <taxon>Pseudomonadota</taxon>
        <taxon>Alphaproteobacteria</taxon>
        <taxon>Hyphomicrobiales</taxon>
        <taxon>Rhizobiaceae</taxon>
        <taxon>Liberibacter</taxon>
    </lineage>
</organism>
<evidence type="ECO:0000313" key="1">
    <source>
        <dbReference type="EMBL" id="PTL86226.1"/>
    </source>
</evidence>
<sequence>MFSNQKIKDGLESDIIRSIHLHIEEISKILSEESKNSSEKELLEKMYLVSARMIALTALREGDKSPIPGFLSKNKKYDSPLTRITIREINAIKHQSSLQKNQS</sequence>
<gene>
    <name evidence="1" type="ORF">C4617_04980</name>
</gene>
<dbReference type="EMBL" id="PSQJ01000006">
    <property type="protein sequence ID" value="PTL86226.1"/>
    <property type="molecule type" value="Genomic_DNA"/>
</dbReference>
<protein>
    <submittedName>
        <fullName evidence="1">Uncharacterized protein</fullName>
    </submittedName>
</protein>
<reference evidence="2" key="1">
    <citation type="submission" date="2018-02" db="EMBL/GenBank/DDBJ databases">
        <title>Genome sequence of Candidatus Liberibacter europaeus.</title>
        <authorList>
            <person name="Frampton R.A."/>
            <person name="Thompson S.M."/>
            <person name="David C."/>
            <person name="Addison S.M."/>
            <person name="Smith G.R."/>
        </authorList>
    </citation>
    <scope>NUCLEOTIDE SEQUENCE [LARGE SCALE GENOMIC DNA]</scope>
</reference>
<dbReference type="Proteomes" id="UP000240811">
    <property type="component" value="Unassembled WGS sequence"/>
</dbReference>
<proteinExistence type="predicted"/>